<sequence>MQCSKHGFTKIPGLRSAKAMISLFNDARSVISLEDLCLDLSMSMISRCTTRAHMHVPLGTLILRSTQVANERSHKSL</sequence>
<gene>
    <name evidence="1" type="ORF">F8388_026643</name>
</gene>
<evidence type="ECO:0000313" key="1">
    <source>
        <dbReference type="EMBL" id="KAF4355373.1"/>
    </source>
</evidence>
<dbReference type="AlphaFoldDB" id="A0A7J6EAA4"/>
<dbReference type="EMBL" id="JAATIP010000267">
    <property type="protein sequence ID" value="KAF4355373.1"/>
    <property type="molecule type" value="Genomic_DNA"/>
</dbReference>
<dbReference type="Proteomes" id="UP000525078">
    <property type="component" value="Unassembled WGS sequence"/>
</dbReference>
<name>A0A7J6EAA4_CANSA</name>
<protein>
    <submittedName>
        <fullName evidence="1">Uncharacterized protein</fullName>
    </submittedName>
</protein>
<proteinExistence type="predicted"/>
<evidence type="ECO:0000313" key="2">
    <source>
        <dbReference type="Proteomes" id="UP000525078"/>
    </source>
</evidence>
<reference evidence="1 2" key="1">
    <citation type="journal article" date="2020" name="bioRxiv">
        <title>Sequence and annotation of 42 cannabis genomes reveals extensive copy number variation in cannabinoid synthesis and pathogen resistance genes.</title>
        <authorList>
            <person name="Mckernan K.J."/>
            <person name="Helbert Y."/>
            <person name="Kane L.T."/>
            <person name="Ebling H."/>
            <person name="Zhang L."/>
            <person name="Liu B."/>
            <person name="Eaton Z."/>
            <person name="Mclaughlin S."/>
            <person name="Kingan S."/>
            <person name="Baybayan P."/>
            <person name="Concepcion G."/>
            <person name="Jordan M."/>
            <person name="Riva A."/>
            <person name="Barbazuk W."/>
            <person name="Harkins T."/>
        </authorList>
    </citation>
    <scope>NUCLEOTIDE SEQUENCE [LARGE SCALE GENOMIC DNA]</scope>
    <source>
        <strain evidence="2">cv. Jamaican Lion 4</strain>
        <tissue evidence="1">Leaf</tissue>
    </source>
</reference>
<comment type="caution">
    <text evidence="1">The sequence shown here is derived from an EMBL/GenBank/DDBJ whole genome shotgun (WGS) entry which is preliminary data.</text>
</comment>
<accession>A0A7J6EAA4</accession>
<organism evidence="1 2">
    <name type="scientific">Cannabis sativa</name>
    <name type="common">Hemp</name>
    <name type="synonym">Marijuana</name>
    <dbReference type="NCBI Taxonomy" id="3483"/>
    <lineage>
        <taxon>Eukaryota</taxon>
        <taxon>Viridiplantae</taxon>
        <taxon>Streptophyta</taxon>
        <taxon>Embryophyta</taxon>
        <taxon>Tracheophyta</taxon>
        <taxon>Spermatophyta</taxon>
        <taxon>Magnoliopsida</taxon>
        <taxon>eudicotyledons</taxon>
        <taxon>Gunneridae</taxon>
        <taxon>Pentapetalae</taxon>
        <taxon>rosids</taxon>
        <taxon>fabids</taxon>
        <taxon>Rosales</taxon>
        <taxon>Cannabaceae</taxon>
        <taxon>Cannabis</taxon>
    </lineage>
</organism>